<evidence type="ECO:0000313" key="2">
    <source>
        <dbReference type="EMBL" id="MBD0416723.1"/>
    </source>
</evidence>
<sequence length="408" mass="44589">MANIPLSNIRVLDLSRILAGPWAAQYLADLGAEVIKVERPGSGDDSRHYGAPYVKDADGNPTSENFFHLSCNRGKMSITVDMAKPEGQEIIRKIVMESDVLIENFKFGDLARYGLDYETLHKLNPKLIYCSITGFGQTGPYRKRPGYDAVFQGMSGLMSVTGYPDSVPGGGPMKVGPSIVDIITGLNAVIGIVSALYHRDQNGGIGQQVDLSLFDSAVAALSHYVQIYLSSGTPPGRRGTQGNGGVPSQMFLCREGGLMLTAGNDSQYRRLCEAIGHPEMATDPRFKDGRTRISNRDALSAELQEVFLQKMPEEWLPALEAAGVPSGPIYNFEQVFDDPQIKERGMKVTVRHPHNDSVDLVGNPLKFSETPITDYRAPPLLGEHTAEILERFGFDAAQQDELKSRGVI</sequence>
<dbReference type="PANTHER" id="PTHR48207">
    <property type="entry name" value="SUCCINATE--HYDROXYMETHYLGLUTARATE COA-TRANSFERASE"/>
    <property type="match status" value="1"/>
</dbReference>
<dbReference type="RefSeq" id="WP_188166169.1">
    <property type="nucleotide sequence ID" value="NZ_JACVVX010000007.1"/>
</dbReference>
<dbReference type="Gene3D" id="3.40.50.10540">
    <property type="entry name" value="Crotonobetainyl-coa:carnitine coa-transferase, domain 1"/>
    <property type="match status" value="1"/>
</dbReference>
<evidence type="ECO:0000313" key="3">
    <source>
        <dbReference type="Proteomes" id="UP000643405"/>
    </source>
</evidence>
<protein>
    <submittedName>
        <fullName evidence="2">CoA transferase</fullName>
    </submittedName>
</protein>
<dbReference type="InterPro" id="IPR044855">
    <property type="entry name" value="CoA-Trfase_III_dom3_sf"/>
</dbReference>
<evidence type="ECO:0000256" key="1">
    <source>
        <dbReference type="ARBA" id="ARBA00022679"/>
    </source>
</evidence>
<keyword evidence="1 2" id="KW-0808">Transferase</keyword>
<gene>
    <name evidence="2" type="ORF">ICI42_18890</name>
</gene>
<dbReference type="PANTHER" id="PTHR48207:SF3">
    <property type="entry name" value="SUCCINATE--HYDROXYMETHYLGLUTARATE COA-TRANSFERASE"/>
    <property type="match status" value="1"/>
</dbReference>
<comment type="caution">
    <text evidence="2">The sequence shown here is derived from an EMBL/GenBank/DDBJ whole genome shotgun (WGS) entry which is preliminary data.</text>
</comment>
<reference evidence="2" key="1">
    <citation type="submission" date="2020-09" db="EMBL/GenBank/DDBJ databases">
        <title>Genome seq and assembly of Tianweitania sp.</title>
        <authorList>
            <person name="Chhetri G."/>
        </authorList>
    </citation>
    <scope>NUCLEOTIDE SEQUENCE</scope>
    <source>
        <strain evidence="2">Rool2</strain>
    </source>
</reference>
<name>A0A8J6PYD3_9HYPH</name>
<organism evidence="2 3">
    <name type="scientific">Oryzicola mucosus</name>
    <dbReference type="NCBI Taxonomy" id="2767425"/>
    <lineage>
        <taxon>Bacteria</taxon>
        <taxon>Pseudomonadati</taxon>
        <taxon>Pseudomonadota</taxon>
        <taxon>Alphaproteobacteria</taxon>
        <taxon>Hyphomicrobiales</taxon>
        <taxon>Phyllobacteriaceae</taxon>
        <taxon>Oryzicola</taxon>
    </lineage>
</organism>
<dbReference type="SUPFAM" id="SSF89796">
    <property type="entry name" value="CoA-transferase family III (CaiB/BaiF)"/>
    <property type="match status" value="1"/>
</dbReference>
<dbReference type="EMBL" id="JACVVX010000007">
    <property type="protein sequence ID" value="MBD0416723.1"/>
    <property type="molecule type" value="Genomic_DNA"/>
</dbReference>
<dbReference type="Pfam" id="PF02515">
    <property type="entry name" value="CoA_transf_3"/>
    <property type="match status" value="1"/>
</dbReference>
<dbReference type="InterPro" id="IPR023606">
    <property type="entry name" value="CoA-Trfase_III_dom_1_sf"/>
</dbReference>
<proteinExistence type="predicted"/>
<dbReference type="Gene3D" id="3.30.1540.10">
    <property type="entry name" value="formyl-coa transferase, domain 3"/>
    <property type="match status" value="1"/>
</dbReference>
<dbReference type="GO" id="GO:0008410">
    <property type="term" value="F:CoA-transferase activity"/>
    <property type="evidence" value="ECO:0007669"/>
    <property type="project" value="TreeGrafter"/>
</dbReference>
<dbReference type="InterPro" id="IPR050483">
    <property type="entry name" value="CoA-transferase_III_domain"/>
</dbReference>
<dbReference type="Proteomes" id="UP000643405">
    <property type="component" value="Unassembled WGS sequence"/>
</dbReference>
<accession>A0A8J6PYD3</accession>
<keyword evidence="3" id="KW-1185">Reference proteome</keyword>
<dbReference type="AlphaFoldDB" id="A0A8J6PYD3"/>
<dbReference type="InterPro" id="IPR003673">
    <property type="entry name" value="CoA-Trfase_fam_III"/>
</dbReference>